<keyword evidence="3 7" id="KW-1133">Transmembrane helix</keyword>
<comment type="similarity">
    <text evidence="5">Belongs to the ThrE exporter (TC 2.A.79) family.</text>
</comment>
<feature type="transmembrane region" description="Helical" evidence="7">
    <location>
        <begin position="526"/>
        <end position="550"/>
    </location>
</feature>
<dbReference type="OrthoDB" id="413008at2759"/>
<evidence type="ECO:0000256" key="2">
    <source>
        <dbReference type="ARBA" id="ARBA00022692"/>
    </source>
</evidence>
<feature type="transmembrane region" description="Helical" evidence="7">
    <location>
        <begin position="308"/>
        <end position="326"/>
    </location>
</feature>
<dbReference type="GO" id="GO:0016020">
    <property type="term" value="C:membrane"/>
    <property type="evidence" value="ECO:0007669"/>
    <property type="project" value="UniProtKB-SubCell"/>
</dbReference>
<evidence type="ECO:0000256" key="7">
    <source>
        <dbReference type="SAM" id="Phobius"/>
    </source>
</evidence>
<organism evidence="10 11">
    <name type="scientific">Phellinidium pouzarii</name>
    <dbReference type="NCBI Taxonomy" id="167371"/>
    <lineage>
        <taxon>Eukaryota</taxon>
        <taxon>Fungi</taxon>
        <taxon>Dikarya</taxon>
        <taxon>Basidiomycota</taxon>
        <taxon>Agaricomycotina</taxon>
        <taxon>Agaricomycetes</taxon>
        <taxon>Hymenochaetales</taxon>
        <taxon>Hymenochaetaceae</taxon>
        <taxon>Phellinidium</taxon>
    </lineage>
</organism>
<feature type="domain" description="Threonine/Serine exporter ThrE" evidence="9">
    <location>
        <begin position="466"/>
        <end position="588"/>
    </location>
</feature>
<keyword evidence="2 7" id="KW-0812">Transmembrane</keyword>
<evidence type="ECO:0000256" key="5">
    <source>
        <dbReference type="ARBA" id="ARBA00034125"/>
    </source>
</evidence>
<feature type="transmembrane region" description="Helical" evidence="7">
    <location>
        <begin position="394"/>
        <end position="415"/>
    </location>
</feature>
<keyword evidence="11" id="KW-1185">Reference proteome</keyword>
<dbReference type="AlphaFoldDB" id="A0A4S4K924"/>
<feature type="transmembrane region" description="Helical" evidence="7">
    <location>
        <begin position="502"/>
        <end position="519"/>
    </location>
</feature>
<dbReference type="InterPro" id="IPR010619">
    <property type="entry name" value="ThrE-like_N"/>
</dbReference>
<feature type="compositionally biased region" description="Basic and acidic residues" evidence="6">
    <location>
        <begin position="75"/>
        <end position="85"/>
    </location>
</feature>
<accession>A0A4S4K924</accession>
<evidence type="ECO:0000256" key="3">
    <source>
        <dbReference type="ARBA" id="ARBA00022989"/>
    </source>
</evidence>
<evidence type="ECO:0000256" key="4">
    <source>
        <dbReference type="ARBA" id="ARBA00023136"/>
    </source>
</evidence>
<feature type="transmembrane region" description="Helical" evidence="7">
    <location>
        <begin position="358"/>
        <end position="382"/>
    </location>
</feature>
<dbReference type="Proteomes" id="UP000308199">
    <property type="component" value="Unassembled WGS sequence"/>
</dbReference>
<feature type="compositionally biased region" description="Gly residues" evidence="6">
    <location>
        <begin position="1"/>
        <end position="20"/>
    </location>
</feature>
<feature type="transmembrane region" description="Helical" evidence="7">
    <location>
        <begin position="476"/>
        <end position="496"/>
    </location>
</feature>
<evidence type="ECO:0000256" key="1">
    <source>
        <dbReference type="ARBA" id="ARBA00004141"/>
    </source>
</evidence>
<comment type="subcellular location">
    <subcellularLocation>
        <location evidence="1">Membrane</location>
        <topology evidence="1">Multi-pass membrane protein</topology>
    </subcellularLocation>
</comment>
<dbReference type="PANTHER" id="PTHR31082">
    <property type="entry name" value="PHEROMONE-REGULATED MEMBRANE PROTEIN 10"/>
    <property type="match status" value="1"/>
</dbReference>
<evidence type="ECO:0000259" key="9">
    <source>
        <dbReference type="Pfam" id="PF12821"/>
    </source>
</evidence>
<evidence type="ECO:0000313" key="10">
    <source>
        <dbReference type="EMBL" id="THG94343.1"/>
    </source>
</evidence>
<evidence type="ECO:0000256" key="6">
    <source>
        <dbReference type="SAM" id="MobiDB-lite"/>
    </source>
</evidence>
<reference evidence="10 11" key="1">
    <citation type="submission" date="2019-02" db="EMBL/GenBank/DDBJ databases">
        <title>Genome sequencing of the rare red list fungi Phellinidium pouzarii.</title>
        <authorList>
            <person name="Buettner E."/>
            <person name="Kellner H."/>
        </authorList>
    </citation>
    <scope>NUCLEOTIDE SEQUENCE [LARGE SCALE GENOMIC DNA]</scope>
    <source>
        <strain evidence="10 11">DSM 108285</strain>
    </source>
</reference>
<dbReference type="EMBL" id="SGPK01001119">
    <property type="protein sequence ID" value="THG94343.1"/>
    <property type="molecule type" value="Genomic_DNA"/>
</dbReference>
<feature type="non-terminal residue" evidence="10">
    <location>
        <position position="1"/>
    </location>
</feature>
<name>A0A4S4K924_9AGAM</name>
<feature type="compositionally biased region" description="Basic and acidic residues" evidence="6">
    <location>
        <begin position="105"/>
        <end position="123"/>
    </location>
</feature>
<feature type="transmembrane region" description="Helical" evidence="7">
    <location>
        <begin position="333"/>
        <end position="352"/>
    </location>
</feature>
<feature type="transmembrane region" description="Helical" evidence="7">
    <location>
        <begin position="570"/>
        <end position="595"/>
    </location>
</feature>
<dbReference type="GO" id="GO:0022857">
    <property type="term" value="F:transmembrane transporter activity"/>
    <property type="evidence" value="ECO:0007669"/>
    <property type="project" value="InterPro"/>
</dbReference>
<protein>
    <recommendedName>
        <fullName evidence="12">Threonine/serine exporter-like N-terminal domain-containing protein</fullName>
    </recommendedName>
</protein>
<dbReference type="Pfam" id="PF06738">
    <property type="entry name" value="ThrE"/>
    <property type="match status" value="1"/>
</dbReference>
<sequence length="606" mass="64463">GSGSGSGSGSGTGTGTGESGSGVDTPHSGSPFFGGAGANAGQRLSTSGAGTGTRLGHGLSASVDDALTLAPVSTRGERGDDRDGDGAEAVDGDPEGLPAHALVQHAERDGRRGRVERHEEHGGDARYGLGRRRLLGREASAVGEWARGEEEEEEEEGGDLFEITRHVAEIMQRQEFILKLARAFMMFAAPTHRLTAQIQATARVLDMQLSCLYLPDVMLISFDDAATSTSNIKFIRQGATLNLGKLQEAYDLYWNVIHDEISVSDASRSLDVLMQEKPLYNWWQLTLTGGFCSAAICSLSFSGSFIDSLVAFPLGALLVAVQILSVRNELYSNIFEITIATLLSFLAAVLAGTRHFCYSAVASASIVLILPGFLVLNGSLELSSRNIVSGAVRLCYAIMYAIFLGFGLSIGGTLYEKFTGQGVVDPEDYTCAASHHLGGSWYQRTPGGLWAFLTVPMYSLFLSLRNQAPWKQKELLITVLISCIGWTCNHFSALKFPNRNDISSAIGAFAVGLIANVYGRFFSGNAFVIMITGILFQLPSGLGNGGLITFASRNNESGSATSYLSGFNTALQLISVSVGLTVGLGISLVVVFPILSRKRASGVFSL</sequence>
<gene>
    <name evidence="10" type="ORF">EW145_g8159</name>
</gene>
<feature type="region of interest" description="Disordered" evidence="6">
    <location>
        <begin position="1"/>
        <end position="123"/>
    </location>
</feature>
<feature type="transmembrane region" description="Helical" evidence="7">
    <location>
        <begin position="447"/>
        <end position="464"/>
    </location>
</feature>
<feature type="domain" description="Threonine/serine exporter-like N-terminal" evidence="8">
    <location>
        <begin position="175"/>
        <end position="414"/>
    </location>
</feature>
<evidence type="ECO:0000313" key="11">
    <source>
        <dbReference type="Proteomes" id="UP000308199"/>
    </source>
</evidence>
<dbReference type="Pfam" id="PF12821">
    <property type="entry name" value="ThrE_2"/>
    <property type="match status" value="1"/>
</dbReference>
<dbReference type="InterPro" id="IPR024528">
    <property type="entry name" value="ThrE_2"/>
</dbReference>
<evidence type="ECO:0000259" key="8">
    <source>
        <dbReference type="Pfam" id="PF06738"/>
    </source>
</evidence>
<comment type="caution">
    <text evidence="10">The sequence shown here is derived from an EMBL/GenBank/DDBJ whole genome shotgun (WGS) entry which is preliminary data.</text>
</comment>
<keyword evidence="4 7" id="KW-0472">Membrane</keyword>
<proteinExistence type="inferred from homology"/>
<dbReference type="PANTHER" id="PTHR31082:SF4">
    <property type="entry name" value="PHEROMONE-REGULATED MEMBRANE PROTEIN 10"/>
    <property type="match status" value="1"/>
</dbReference>
<dbReference type="InterPro" id="IPR051361">
    <property type="entry name" value="ThrE/Ser_Exporter"/>
</dbReference>
<evidence type="ECO:0008006" key="12">
    <source>
        <dbReference type="Google" id="ProtNLM"/>
    </source>
</evidence>